<keyword evidence="12" id="KW-1185">Reference proteome</keyword>
<dbReference type="UniPathway" id="UPA00219"/>
<dbReference type="PROSITE" id="PS52029">
    <property type="entry name" value="LD_TPASE"/>
    <property type="match status" value="1"/>
</dbReference>
<protein>
    <submittedName>
        <fullName evidence="10">Enhanced entry protein EnhA</fullName>
    </submittedName>
</protein>
<dbReference type="Proteomes" id="UP000054859">
    <property type="component" value="Unassembled WGS sequence"/>
</dbReference>
<dbReference type="STRING" id="45056.Lade_0829"/>
<dbReference type="KEGG" id="ladl:NCTC12735_01318"/>
<feature type="active site" description="Proton donor/acceptor" evidence="7">
    <location>
        <position position="127"/>
    </location>
</feature>
<evidence type="ECO:0000313" key="10">
    <source>
        <dbReference type="EMBL" id="KTC66171.1"/>
    </source>
</evidence>
<proteinExistence type="inferred from homology"/>
<evidence type="ECO:0000256" key="2">
    <source>
        <dbReference type="ARBA" id="ARBA00005992"/>
    </source>
</evidence>
<dbReference type="Gene3D" id="2.40.440.10">
    <property type="entry name" value="L,D-transpeptidase catalytic domain-like"/>
    <property type="match status" value="1"/>
</dbReference>
<comment type="pathway">
    <text evidence="1 7">Cell wall biogenesis; peptidoglycan biosynthesis.</text>
</comment>
<feature type="active site" description="Nucleophile" evidence="7">
    <location>
        <position position="141"/>
    </location>
</feature>
<evidence type="ECO:0000256" key="1">
    <source>
        <dbReference type="ARBA" id="ARBA00004752"/>
    </source>
</evidence>
<reference evidence="11 13" key="2">
    <citation type="submission" date="2018-12" db="EMBL/GenBank/DDBJ databases">
        <authorList>
            <consortium name="Pathogen Informatics"/>
        </authorList>
    </citation>
    <scope>NUCLEOTIDE SEQUENCE [LARGE SCALE GENOMIC DNA]</scope>
    <source>
        <strain evidence="11 13">NCTC12735</strain>
        <plasmid evidence="13">19</plasmid>
    </source>
</reference>
<organism evidence="10 12">
    <name type="scientific">Legionella adelaidensis</name>
    <dbReference type="NCBI Taxonomy" id="45056"/>
    <lineage>
        <taxon>Bacteria</taxon>
        <taxon>Pseudomonadati</taxon>
        <taxon>Pseudomonadota</taxon>
        <taxon>Gammaproteobacteria</taxon>
        <taxon>Legionellales</taxon>
        <taxon>Legionellaceae</taxon>
        <taxon>Legionella</taxon>
    </lineage>
</organism>
<dbReference type="GO" id="GO:0018104">
    <property type="term" value="P:peptidoglycan-protein cross-linking"/>
    <property type="evidence" value="ECO:0007669"/>
    <property type="project" value="TreeGrafter"/>
</dbReference>
<comment type="similarity">
    <text evidence="2">Belongs to the YkuD family.</text>
</comment>
<accession>A0A0W0R537</accession>
<dbReference type="InterPro" id="IPR005490">
    <property type="entry name" value="LD_TPept_cat_dom"/>
</dbReference>
<evidence type="ECO:0000256" key="7">
    <source>
        <dbReference type="PROSITE-ProRule" id="PRU01373"/>
    </source>
</evidence>
<keyword evidence="8" id="KW-0732">Signal</keyword>
<dbReference type="InterPro" id="IPR038063">
    <property type="entry name" value="Transpep_catalytic_dom"/>
</dbReference>
<dbReference type="Pfam" id="PF03734">
    <property type="entry name" value="YkuD"/>
    <property type="match status" value="1"/>
</dbReference>
<evidence type="ECO:0000256" key="8">
    <source>
        <dbReference type="SAM" id="SignalP"/>
    </source>
</evidence>
<dbReference type="InterPro" id="IPR050979">
    <property type="entry name" value="LD-transpeptidase"/>
</dbReference>
<evidence type="ECO:0000256" key="4">
    <source>
        <dbReference type="ARBA" id="ARBA00022960"/>
    </source>
</evidence>
<dbReference type="GO" id="GO:0071972">
    <property type="term" value="F:peptidoglycan L,D-transpeptidase activity"/>
    <property type="evidence" value="ECO:0007669"/>
    <property type="project" value="TreeGrafter"/>
</dbReference>
<feature type="chain" id="PRO_5033727763" evidence="8">
    <location>
        <begin position="28"/>
        <end position="168"/>
    </location>
</feature>
<evidence type="ECO:0000259" key="9">
    <source>
        <dbReference type="PROSITE" id="PS52029"/>
    </source>
</evidence>
<keyword evidence="5 7" id="KW-0573">Peptidoglycan synthesis</keyword>
<keyword evidence="11" id="KW-0614">Plasmid</keyword>
<evidence type="ECO:0000256" key="6">
    <source>
        <dbReference type="ARBA" id="ARBA00023316"/>
    </source>
</evidence>
<dbReference type="OrthoDB" id="463216at2"/>
<geneLocation type="plasmid" evidence="11 13">
    <name>19</name>
</geneLocation>
<evidence type="ECO:0000256" key="3">
    <source>
        <dbReference type="ARBA" id="ARBA00022679"/>
    </source>
</evidence>
<dbReference type="PANTHER" id="PTHR30582">
    <property type="entry name" value="L,D-TRANSPEPTIDASE"/>
    <property type="match status" value="1"/>
</dbReference>
<dbReference type="GO" id="GO:0016740">
    <property type="term" value="F:transferase activity"/>
    <property type="evidence" value="ECO:0007669"/>
    <property type="project" value="UniProtKB-KW"/>
</dbReference>
<dbReference type="AlphaFoldDB" id="A0A0W0R537"/>
<gene>
    <name evidence="10" type="primary">enhA_5</name>
    <name evidence="10" type="ORF">Lade_0829</name>
    <name evidence="11" type="ORF">NCTC12735_01318</name>
</gene>
<dbReference type="CDD" id="cd16913">
    <property type="entry name" value="YkuD_like"/>
    <property type="match status" value="1"/>
</dbReference>
<dbReference type="GO" id="GO:0008360">
    <property type="term" value="P:regulation of cell shape"/>
    <property type="evidence" value="ECO:0007669"/>
    <property type="project" value="UniProtKB-UniRule"/>
</dbReference>
<reference evidence="10 12" key="1">
    <citation type="submission" date="2015-11" db="EMBL/GenBank/DDBJ databases">
        <title>Identification of large and diverse effector repertoires of 38 Legionella species.</title>
        <authorList>
            <person name="Burstein D."/>
            <person name="Amaro F."/>
            <person name="Zusman T."/>
            <person name="Lifshitz Z."/>
            <person name="Cohen O."/>
            <person name="Gilbert J.A."/>
            <person name="Pupko T."/>
            <person name="Shuman H.A."/>
            <person name="Segal G."/>
        </authorList>
    </citation>
    <scope>NUCLEOTIDE SEQUENCE [LARGE SCALE GENOMIC DNA]</scope>
    <source>
        <strain evidence="10 12">1762-AUS-E</strain>
    </source>
</reference>
<feature type="domain" description="L,D-TPase catalytic" evidence="9">
    <location>
        <begin position="44"/>
        <end position="166"/>
    </location>
</feature>
<name>A0A0W0R537_9GAMM</name>
<evidence type="ECO:0000313" key="12">
    <source>
        <dbReference type="Proteomes" id="UP000054859"/>
    </source>
</evidence>
<dbReference type="RefSeq" id="WP_084758827.1">
    <property type="nucleotide sequence ID" value="NZ_CAAAHS010000005.1"/>
</dbReference>
<evidence type="ECO:0000313" key="13">
    <source>
        <dbReference type="Proteomes" id="UP000281170"/>
    </source>
</evidence>
<evidence type="ECO:0000256" key="5">
    <source>
        <dbReference type="ARBA" id="ARBA00022984"/>
    </source>
</evidence>
<dbReference type="EMBL" id="LNKA01000001">
    <property type="protein sequence ID" value="KTC66171.1"/>
    <property type="molecule type" value="Genomic_DNA"/>
</dbReference>
<dbReference type="GO" id="GO:0071555">
    <property type="term" value="P:cell wall organization"/>
    <property type="evidence" value="ECO:0007669"/>
    <property type="project" value="UniProtKB-UniRule"/>
</dbReference>
<evidence type="ECO:0000313" key="11">
    <source>
        <dbReference type="EMBL" id="VEH85683.1"/>
    </source>
</evidence>
<dbReference type="Proteomes" id="UP000281170">
    <property type="component" value="Plasmid 19"/>
</dbReference>
<feature type="signal peptide" evidence="8">
    <location>
        <begin position="1"/>
        <end position="27"/>
    </location>
</feature>
<keyword evidence="3" id="KW-0808">Transferase</keyword>
<keyword evidence="4 7" id="KW-0133">Cell shape</keyword>
<sequence length="168" mass="18534">MEERKSFIRKNSFIFSLLCFLPAISLADSLEAEITAQPIQLAANSFVYNPKTLTWQALKNGKVVRSGRGSGGKGYCKDIKRSCRTPSGTYRIISKGGPGCKSSRYPVGEGGAPMPYCMFFSKYYAIHGSPDVPNYNASHGCVRVKPSDARWLSQEFLNIGSKVTIRSY</sequence>
<dbReference type="PATRIC" id="fig|45056.6.peg.858"/>
<dbReference type="SUPFAM" id="SSF141523">
    <property type="entry name" value="L,D-transpeptidase catalytic domain-like"/>
    <property type="match status" value="1"/>
</dbReference>
<dbReference type="GO" id="GO:0005576">
    <property type="term" value="C:extracellular region"/>
    <property type="evidence" value="ECO:0007669"/>
    <property type="project" value="TreeGrafter"/>
</dbReference>
<keyword evidence="6 7" id="KW-0961">Cell wall biogenesis/degradation</keyword>
<dbReference type="EMBL" id="LR134428">
    <property type="protein sequence ID" value="VEH85683.1"/>
    <property type="molecule type" value="Genomic_DNA"/>
</dbReference>
<dbReference type="PANTHER" id="PTHR30582:SF2">
    <property type="entry name" value="L,D-TRANSPEPTIDASE YCIB-RELATED"/>
    <property type="match status" value="1"/>
</dbReference>